<protein>
    <submittedName>
        <fullName evidence="2">Uncharacterized protein</fullName>
    </submittedName>
</protein>
<reference evidence="2 3" key="1">
    <citation type="submission" date="2024-10" db="EMBL/GenBank/DDBJ databases">
        <title>Updated reference genomes for cyclostephanoid diatoms.</title>
        <authorList>
            <person name="Roberts W.R."/>
            <person name="Alverson A.J."/>
        </authorList>
    </citation>
    <scope>NUCLEOTIDE SEQUENCE [LARGE SCALE GENOMIC DNA]</scope>
    <source>
        <strain evidence="2 3">AJA010-31</strain>
    </source>
</reference>
<evidence type="ECO:0000313" key="2">
    <source>
        <dbReference type="EMBL" id="KAL3765509.1"/>
    </source>
</evidence>
<comment type="caution">
    <text evidence="2">The sequence shown here is derived from an EMBL/GenBank/DDBJ whole genome shotgun (WGS) entry which is preliminary data.</text>
</comment>
<dbReference type="EMBL" id="JALLPJ020001400">
    <property type="protein sequence ID" value="KAL3765509.1"/>
    <property type="molecule type" value="Genomic_DNA"/>
</dbReference>
<dbReference type="AlphaFoldDB" id="A0ABD3MR37"/>
<evidence type="ECO:0000256" key="1">
    <source>
        <dbReference type="SAM" id="SignalP"/>
    </source>
</evidence>
<feature type="signal peptide" evidence="1">
    <location>
        <begin position="1"/>
        <end position="23"/>
    </location>
</feature>
<name>A0ABD3MR37_9STRA</name>
<feature type="chain" id="PRO_5044788386" evidence="1">
    <location>
        <begin position="24"/>
        <end position="234"/>
    </location>
</feature>
<dbReference type="Proteomes" id="UP001530400">
    <property type="component" value="Unassembled WGS sequence"/>
</dbReference>
<proteinExistence type="predicted"/>
<keyword evidence="3" id="KW-1185">Reference proteome</keyword>
<keyword evidence="1" id="KW-0732">Signal</keyword>
<gene>
    <name evidence="2" type="ORF">ACHAWO_011107</name>
</gene>
<organism evidence="2 3">
    <name type="scientific">Cyclotella atomus</name>
    <dbReference type="NCBI Taxonomy" id="382360"/>
    <lineage>
        <taxon>Eukaryota</taxon>
        <taxon>Sar</taxon>
        <taxon>Stramenopiles</taxon>
        <taxon>Ochrophyta</taxon>
        <taxon>Bacillariophyta</taxon>
        <taxon>Coscinodiscophyceae</taxon>
        <taxon>Thalassiosirophycidae</taxon>
        <taxon>Stephanodiscales</taxon>
        <taxon>Stephanodiscaceae</taxon>
        <taxon>Cyclotella</taxon>
    </lineage>
</organism>
<accession>A0ABD3MR37</accession>
<evidence type="ECO:0000313" key="3">
    <source>
        <dbReference type="Proteomes" id="UP001530400"/>
    </source>
</evidence>
<sequence length="234" mass="26816">MTAAAQRLLPILLILLATSLSQGFNHLTQRVLGGVKVCRTSSNDQTTRLLMSYDVENETKRQLYNIKNSSWKSNEWNWGYARGTGHDCASICRRRWSDKADRKKLVDALLNPEAYHSKHKSYEVPFEEVKLILGLLWQRAGRSHAFNEVLENMVDAKRYELDDEVLSALNFVTDVRDAFPDVALKKSHVDHMNAVAGEILHYHDHMVDRVEAFRIRRVCAGMVLEDMGFIENGI</sequence>